<dbReference type="EMBL" id="JAERRJ010000007">
    <property type="protein sequence ID" value="MBL1076423.1"/>
    <property type="molecule type" value="Genomic_DNA"/>
</dbReference>
<comment type="similarity">
    <text evidence="1">Belongs to the asp23 family.</text>
</comment>
<proteinExistence type="inferred from homology"/>
<accession>A0ABS1M707</accession>
<gene>
    <name evidence="2" type="ORF">JK358_18660</name>
</gene>
<dbReference type="InterPro" id="IPR005531">
    <property type="entry name" value="Asp23"/>
</dbReference>
<organism evidence="2 3">
    <name type="scientific">Nocardia acididurans</name>
    <dbReference type="NCBI Taxonomy" id="2802282"/>
    <lineage>
        <taxon>Bacteria</taxon>
        <taxon>Bacillati</taxon>
        <taxon>Actinomycetota</taxon>
        <taxon>Actinomycetes</taxon>
        <taxon>Mycobacteriales</taxon>
        <taxon>Nocardiaceae</taxon>
        <taxon>Nocardia</taxon>
    </lineage>
</organism>
<evidence type="ECO:0000313" key="3">
    <source>
        <dbReference type="Proteomes" id="UP000602198"/>
    </source>
</evidence>
<dbReference type="Pfam" id="PF03780">
    <property type="entry name" value="Asp23"/>
    <property type="match status" value="1"/>
</dbReference>
<evidence type="ECO:0000256" key="1">
    <source>
        <dbReference type="ARBA" id="ARBA00005721"/>
    </source>
</evidence>
<sequence>MSDREFIISDAVVAGVAARATAEVPGVVRLEAGLRGLVSAFARSGKQLLGVQNSAAKADGVRVRRTPAGALAVQVDVSLGADCRAATVGAEIQRAVIEAVRAQTGVTVDEVSVTILDIEPGAQ</sequence>
<reference evidence="2 3" key="1">
    <citation type="submission" date="2021-01" db="EMBL/GenBank/DDBJ databases">
        <title>WGS of actinomycetes isolated from Thailand.</title>
        <authorList>
            <person name="Thawai C."/>
        </authorList>
    </citation>
    <scope>NUCLEOTIDE SEQUENCE [LARGE SCALE GENOMIC DNA]</scope>
    <source>
        <strain evidence="2 3">LPG 2</strain>
    </source>
</reference>
<protein>
    <submittedName>
        <fullName evidence="2">Asp23/Gls24 family envelope stress response protein</fullName>
    </submittedName>
</protein>
<keyword evidence="3" id="KW-1185">Reference proteome</keyword>
<dbReference type="Proteomes" id="UP000602198">
    <property type="component" value="Unassembled WGS sequence"/>
</dbReference>
<name>A0ABS1M707_9NOCA</name>
<comment type="caution">
    <text evidence="2">The sequence shown here is derived from an EMBL/GenBank/DDBJ whole genome shotgun (WGS) entry which is preliminary data.</text>
</comment>
<evidence type="ECO:0000313" key="2">
    <source>
        <dbReference type="EMBL" id="MBL1076423.1"/>
    </source>
</evidence>